<comment type="caution">
    <text evidence="1">The sequence shown here is derived from an EMBL/GenBank/DDBJ whole genome shotgun (WGS) entry which is preliminary data.</text>
</comment>
<evidence type="ECO:0000313" key="1">
    <source>
        <dbReference type="EMBL" id="MFD2834980.1"/>
    </source>
</evidence>
<protein>
    <recommendedName>
        <fullName evidence="3">TonB C-terminal domain-containing protein</fullName>
    </recommendedName>
</protein>
<keyword evidence="2" id="KW-1185">Reference proteome</keyword>
<gene>
    <name evidence="1" type="ORF">ACFSYS_16940</name>
</gene>
<accession>A0ABW5X7D0</accession>
<dbReference type="Proteomes" id="UP001597438">
    <property type="component" value="Unassembled WGS sequence"/>
</dbReference>
<name>A0ABW5X7D0_9FLAO</name>
<evidence type="ECO:0008006" key="3">
    <source>
        <dbReference type="Google" id="ProtNLM"/>
    </source>
</evidence>
<dbReference type="EMBL" id="JBHUOJ010000037">
    <property type="protein sequence ID" value="MFD2834980.1"/>
    <property type="molecule type" value="Genomic_DNA"/>
</dbReference>
<dbReference type="RefSeq" id="WP_251740121.1">
    <property type="nucleotide sequence ID" value="NZ_JBHUOJ010000037.1"/>
</dbReference>
<evidence type="ECO:0000313" key="2">
    <source>
        <dbReference type="Proteomes" id="UP001597438"/>
    </source>
</evidence>
<sequence>MRKSILPALLFLCLSCNFETKKISSEEVLEQESKALNWKEVDEYPAFEECKNLSELTEARSCFEKKINQTIISVLVAQQPVVTKSIDDTLYLYLEIDHSGNPKITEIEVDPTITNQLPDIRKWLRQSIDSLPKIYPANKRGIPVSTVFKMPVVVKAE</sequence>
<reference evidence="2" key="1">
    <citation type="journal article" date="2019" name="Int. J. Syst. Evol. Microbiol.">
        <title>The Global Catalogue of Microorganisms (GCM) 10K type strain sequencing project: providing services to taxonomists for standard genome sequencing and annotation.</title>
        <authorList>
            <consortium name="The Broad Institute Genomics Platform"/>
            <consortium name="The Broad Institute Genome Sequencing Center for Infectious Disease"/>
            <person name="Wu L."/>
            <person name="Ma J."/>
        </authorList>
    </citation>
    <scope>NUCLEOTIDE SEQUENCE [LARGE SCALE GENOMIC DNA]</scope>
    <source>
        <strain evidence="2">KCTC 52925</strain>
    </source>
</reference>
<organism evidence="1 2">
    <name type="scientific">Christiangramia antarctica</name>
    <dbReference type="NCBI Taxonomy" id="2058158"/>
    <lineage>
        <taxon>Bacteria</taxon>
        <taxon>Pseudomonadati</taxon>
        <taxon>Bacteroidota</taxon>
        <taxon>Flavobacteriia</taxon>
        <taxon>Flavobacteriales</taxon>
        <taxon>Flavobacteriaceae</taxon>
        <taxon>Christiangramia</taxon>
    </lineage>
</organism>
<proteinExistence type="predicted"/>